<dbReference type="CDD" id="cd07302">
    <property type="entry name" value="CHD"/>
    <property type="match status" value="1"/>
</dbReference>
<dbReference type="PANTHER" id="PTHR43081:SF19">
    <property type="entry name" value="PH-SENSITIVE ADENYLATE CYCLASE RV1264"/>
    <property type="match status" value="1"/>
</dbReference>
<keyword evidence="2 3" id="KW-0802">TPR repeat</keyword>
<dbReference type="Pfam" id="PF07719">
    <property type="entry name" value="TPR_2"/>
    <property type="match status" value="1"/>
</dbReference>
<feature type="repeat" description="TPR" evidence="3">
    <location>
        <begin position="480"/>
        <end position="513"/>
    </location>
</feature>
<dbReference type="AlphaFoldDB" id="A0A1B2ERQ0"/>
<keyword evidence="5" id="KW-0614">Plasmid</keyword>
<dbReference type="InterPro" id="IPR029787">
    <property type="entry name" value="Nucleotide_cyclase"/>
</dbReference>
<dbReference type="GO" id="GO:0006171">
    <property type="term" value="P:cAMP biosynthetic process"/>
    <property type="evidence" value="ECO:0007669"/>
    <property type="project" value="TreeGrafter"/>
</dbReference>
<dbReference type="Gene3D" id="3.30.70.1230">
    <property type="entry name" value="Nucleotide cyclase"/>
    <property type="match status" value="1"/>
</dbReference>
<evidence type="ECO:0000313" key="5">
    <source>
        <dbReference type="EMBL" id="ANY82639.1"/>
    </source>
</evidence>
<dbReference type="Gene3D" id="1.25.40.10">
    <property type="entry name" value="Tetratricopeptide repeat domain"/>
    <property type="match status" value="1"/>
</dbReference>
<evidence type="ECO:0000256" key="2">
    <source>
        <dbReference type="ARBA" id="ARBA00022803"/>
    </source>
</evidence>
<reference evidence="5" key="1">
    <citation type="submission" date="2016-07" db="EMBL/GenBank/DDBJ databases">
        <title>Microvirga ossetica sp. nov. a new species of rhizobia isolated from root nodules of the legume species Vicia alpestris Steven originated from North Ossetia region in the Caucasus.</title>
        <authorList>
            <person name="Safronova V.I."/>
            <person name="Kuznetsova I.G."/>
            <person name="Sazanova A.L."/>
            <person name="Belimov A."/>
            <person name="Andronov E."/>
            <person name="Osledkin Y.S."/>
            <person name="Onishchuk O.P."/>
            <person name="Kurchak O.N."/>
            <person name="Shaposhnikov A.I."/>
            <person name="Willems A."/>
            <person name="Tikhonovich I.A."/>
        </authorList>
    </citation>
    <scope>NUCLEOTIDE SEQUENCE [LARGE SCALE GENOMIC DNA]</scope>
    <source>
        <strain evidence="5">V5/3M</strain>
        <plasmid evidence="5">unnamed1</plasmid>
    </source>
</reference>
<dbReference type="OrthoDB" id="9807521at2"/>
<dbReference type="Pfam" id="PF00211">
    <property type="entry name" value="Guanylate_cyc"/>
    <property type="match status" value="1"/>
</dbReference>
<dbReference type="EMBL" id="CP016617">
    <property type="protein sequence ID" value="ANY82639.1"/>
    <property type="molecule type" value="Genomic_DNA"/>
</dbReference>
<gene>
    <name evidence="5" type="ORF">BB934_30700</name>
</gene>
<dbReference type="GO" id="GO:0004016">
    <property type="term" value="F:adenylate cyclase activity"/>
    <property type="evidence" value="ECO:0007669"/>
    <property type="project" value="UniProtKB-ARBA"/>
</dbReference>
<keyword evidence="1" id="KW-0677">Repeat</keyword>
<proteinExistence type="predicted"/>
<dbReference type="Gene3D" id="3.40.50.10070">
    <property type="entry name" value="TolB, N-terminal domain"/>
    <property type="match status" value="1"/>
</dbReference>
<dbReference type="PANTHER" id="PTHR43081">
    <property type="entry name" value="ADENYLATE CYCLASE, TERMINAL-DIFFERENTIATION SPECIFIC-RELATED"/>
    <property type="match status" value="1"/>
</dbReference>
<protein>
    <recommendedName>
        <fullName evidence="4">Guanylate cyclase domain-containing protein</fullName>
    </recommendedName>
</protein>
<dbReference type="GO" id="GO:0035556">
    <property type="term" value="P:intracellular signal transduction"/>
    <property type="evidence" value="ECO:0007669"/>
    <property type="project" value="InterPro"/>
</dbReference>
<dbReference type="SUPFAM" id="SSF48452">
    <property type="entry name" value="TPR-like"/>
    <property type="match status" value="1"/>
</dbReference>
<geneLocation type="plasmid" evidence="5">
    <name>unnamed1</name>
</geneLocation>
<evidence type="ECO:0000256" key="3">
    <source>
        <dbReference type="PROSITE-ProRule" id="PRU00339"/>
    </source>
</evidence>
<dbReference type="PROSITE" id="PS50125">
    <property type="entry name" value="GUANYLATE_CYCLASE_2"/>
    <property type="match status" value="1"/>
</dbReference>
<dbReference type="PROSITE" id="PS50005">
    <property type="entry name" value="TPR"/>
    <property type="match status" value="1"/>
</dbReference>
<organism evidence="5">
    <name type="scientific">Microvirga ossetica</name>
    <dbReference type="NCBI Taxonomy" id="1882682"/>
    <lineage>
        <taxon>Bacteria</taxon>
        <taxon>Pseudomonadati</taxon>
        <taxon>Pseudomonadota</taxon>
        <taxon>Alphaproteobacteria</taxon>
        <taxon>Hyphomicrobiales</taxon>
        <taxon>Methylobacteriaceae</taxon>
        <taxon>Microvirga</taxon>
    </lineage>
</organism>
<dbReference type="SUPFAM" id="SSF55073">
    <property type="entry name" value="Nucleotide cyclase"/>
    <property type="match status" value="1"/>
</dbReference>
<sequence>MRNPNPERRLAAVLMADVEGYSRLMGGDEAGTHAGLKAIRREIIDPSVKRHNGRLVKSTGDGVLIEFPSAVEAVACAVEVQRAMLVRNAETPESKRIVFRMGLNVGDLLSDEGDIIGDAVNIAARLERLCVPGGICISRMVRDQIRDRLPYAFDDLGEQQVKNVARPVRVFQVHLDTCSGEPTPLPEPRATSHGWLPWKIAGAAVMAATVIAVASWSWPWAGSVPKDHTGAAQVAQSPAGRVTSQAVRSPLPRLSIIVLPFVNLNDDPGQEAVADGITDDLLTDVSRIPGSFVIARNVAFTYKRKAVDVKEIGRDLGVRYALEGSVRRVGNMLRVNAQLADTQTGEQLWADRFDGETARMPELQADVTSRIARALDLALTDAEIRRGQRERPGYPDAVDLTLQGLATLNGPHTRDNVVASLHLFGQALRIDPYHVDAMLGIARASVELVNLRVNVQSAAEVLGYARAKVAQAVALAPQNAHAHWAQAELLMAQGRHEEAREAYQTTIALNPTLANVYARLAANAVFTGRAQESFAHVDHAVRLSPRDPRLHVFYFQKCHGYAHLAEWDAAIEWCRKSVALAPFWIAYIDLISSYGWKGMRDEAQAAIIELHKLLPNYTVRRWAQENWSSNPIFIAEDARLIEGLRKAGLTDE</sequence>
<evidence type="ECO:0000259" key="4">
    <source>
        <dbReference type="PROSITE" id="PS50125"/>
    </source>
</evidence>
<dbReference type="SMART" id="SM00028">
    <property type="entry name" value="TPR"/>
    <property type="match status" value="3"/>
</dbReference>
<dbReference type="InterPro" id="IPR050697">
    <property type="entry name" value="Adenylyl/Guanylyl_Cyclase_3/4"/>
</dbReference>
<dbReference type="InterPro" id="IPR011990">
    <property type="entry name" value="TPR-like_helical_dom_sf"/>
</dbReference>
<feature type="domain" description="Guanylate cyclase" evidence="4">
    <location>
        <begin position="12"/>
        <end position="127"/>
    </location>
</feature>
<dbReference type="InterPro" id="IPR019734">
    <property type="entry name" value="TPR_rpt"/>
</dbReference>
<dbReference type="KEGG" id="moc:BB934_30700"/>
<dbReference type="InterPro" id="IPR001054">
    <property type="entry name" value="A/G_cyclase"/>
</dbReference>
<dbReference type="RefSeq" id="WP_099513742.1">
    <property type="nucleotide sequence ID" value="NZ_CP016617.1"/>
</dbReference>
<dbReference type="InterPro" id="IPR013105">
    <property type="entry name" value="TPR_2"/>
</dbReference>
<accession>A0A1B2ERQ0</accession>
<name>A0A1B2ERQ0_9HYPH</name>
<evidence type="ECO:0000256" key="1">
    <source>
        <dbReference type="ARBA" id="ARBA00022737"/>
    </source>
</evidence>